<dbReference type="EMBL" id="UGYW01000002">
    <property type="protein sequence ID" value="SUJ27796.1"/>
    <property type="molecule type" value="Genomic_DNA"/>
</dbReference>
<feature type="transmembrane region" description="Helical" evidence="1">
    <location>
        <begin position="41"/>
        <end position="60"/>
    </location>
</feature>
<evidence type="ECO:0008006" key="4">
    <source>
        <dbReference type="Google" id="ProtNLM"/>
    </source>
</evidence>
<keyword evidence="1" id="KW-1133">Transmembrane helix</keyword>
<dbReference type="AlphaFoldDB" id="A0A380CS28"/>
<dbReference type="RefSeq" id="WP_115171523.1">
    <property type="nucleotide sequence ID" value="NZ_UGYW01000002.1"/>
</dbReference>
<keyword evidence="1" id="KW-0812">Transmembrane</keyword>
<gene>
    <name evidence="2" type="ORF">NCTC11388_04218</name>
</gene>
<reference evidence="2 3" key="1">
    <citation type="submission" date="2018-06" db="EMBL/GenBank/DDBJ databases">
        <authorList>
            <consortium name="Pathogen Informatics"/>
            <person name="Doyle S."/>
        </authorList>
    </citation>
    <scope>NUCLEOTIDE SEQUENCE [LARGE SCALE GENOMIC DNA]</scope>
    <source>
        <strain evidence="2 3">NCTC11388</strain>
    </source>
</reference>
<proteinExistence type="predicted"/>
<accession>A0A380CS28</accession>
<name>A0A380CS28_SPHSI</name>
<evidence type="ECO:0000313" key="2">
    <source>
        <dbReference type="EMBL" id="SUJ27796.1"/>
    </source>
</evidence>
<protein>
    <recommendedName>
        <fullName evidence="4">DUF3325 domain-containing protein</fullName>
    </recommendedName>
</protein>
<organism evidence="2 3">
    <name type="scientific">Sphingobacterium spiritivorum</name>
    <name type="common">Flavobacterium spiritivorum</name>
    <dbReference type="NCBI Taxonomy" id="258"/>
    <lineage>
        <taxon>Bacteria</taxon>
        <taxon>Pseudomonadati</taxon>
        <taxon>Bacteroidota</taxon>
        <taxon>Sphingobacteriia</taxon>
        <taxon>Sphingobacteriales</taxon>
        <taxon>Sphingobacteriaceae</taxon>
        <taxon>Sphingobacterium</taxon>
    </lineage>
</organism>
<feature type="transmembrane region" description="Helical" evidence="1">
    <location>
        <begin position="67"/>
        <end position="85"/>
    </location>
</feature>
<keyword evidence="1" id="KW-0472">Membrane</keyword>
<dbReference type="Proteomes" id="UP000254893">
    <property type="component" value="Unassembled WGS sequence"/>
</dbReference>
<sequence>MFSTSFLLVFIGFFLWYNTSKKAGWKNKPAYLAKLESRPQFSKFLCAALFIIATGLFVYYLGWMSGIFIAIVSIMTAGSLLVAIFPFRYLNYKSILAVYAVCLLFEFFI</sequence>
<evidence type="ECO:0000256" key="1">
    <source>
        <dbReference type="SAM" id="Phobius"/>
    </source>
</evidence>
<evidence type="ECO:0000313" key="3">
    <source>
        <dbReference type="Proteomes" id="UP000254893"/>
    </source>
</evidence>